<dbReference type="PANTHER" id="PTHR45896">
    <property type="entry name" value="N-ALPHA-ACETYLTRANSFERASE 30"/>
    <property type="match status" value="1"/>
</dbReference>
<organism evidence="6 7">
    <name type="scientific">Sporidiobolus salmonicolor</name>
    <name type="common">Yeast-like fungus</name>
    <name type="synonym">Sporobolomyces salmonicolor</name>
    <dbReference type="NCBI Taxonomy" id="5005"/>
    <lineage>
        <taxon>Eukaryota</taxon>
        <taxon>Fungi</taxon>
        <taxon>Dikarya</taxon>
        <taxon>Basidiomycota</taxon>
        <taxon>Pucciniomycotina</taxon>
        <taxon>Microbotryomycetes</taxon>
        <taxon>Sporidiobolales</taxon>
        <taxon>Sporidiobolaceae</taxon>
        <taxon>Sporobolomyces</taxon>
    </lineage>
</organism>
<keyword evidence="1" id="KW-0808">Transferase</keyword>
<evidence type="ECO:0000256" key="4">
    <source>
        <dbReference type="SAM" id="MobiDB-lite"/>
    </source>
</evidence>
<dbReference type="Gene3D" id="3.40.630.30">
    <property type="match status" value="1"/>
</dbReference>
<sequence length="279" mass="31059">MDTSTAPPTSTLLSLHALTLSPTPLSTPSAPAPPSSPLRPSPSPSSASAAPPRSIEQGGEAEAITYRAYRGEQDLPFIVELVDDELSEPYNLYTYRYFLDEWPHLCFFAFAGPLPIGCIVCKSEPHTKSSRSVPLRSEDEARAWVEAGGPILESEGHDERRRRPLMRGYLAMLSTRKGWRGRGVATQLLRLSLSLMLSPPPALLPSLPTRHPSRWARGVDEIVLETESDNLAALAFYTKMGFVREKRLYRFYLNGKSAERLRLAVVRPEDGDEREQEGR</sequence>
<evidence type="ECO:0000313" key="6">
    <source>
        <dbReference type="EMBL" id="CEQ39026.1"/>
    </source>
</evidence>
<dbReference type="GO" id="GO:0004596">
    <property type="term" value="F:protein-N-terminal amino-acid acetyltransferase activity"/>
    <property type="evidence" value="ECO:0007669"/>
    <property type="project" value="InterPro"/>
</dbReference>
<evidence type="ECO:0000256" key="3">
    <source>
        <dbReference type="ARBA" id="ARBA00024025"/>
    </source>
</evidence>
<dbReference type="Proteomes" id="UP000243876">
    <property type="component" value="Unassembled WGS sequence"/>
</dbReference>
<reference evidence="7" key="1">
    <citation type="submission" date="2015-02" db="EMBL/GenBank/DDBJ databases">
        <authorList>
            <person name="Gon?alves P."/>
        </authorList>
    </citation>
    <scope>NUCLEOTIDE SEQUENCE [LARGE SCALE GENOMIC DNA]</scope>
</reference>
<feature type="compositionally biased region" description="Pro residues" evidence="4">
    <location>
        <begin position="30"/>
        <end position="43"/>
    </location>
</feature>
<evidence type="ECO:0000313" key="7">
    <source>
        <dbReference type="Proteomes" id="UP000243876"/>
    </source>
</evidence>
<evidence type="ECO:0000259" key="5">
    <source>
        <dbReference type="PROSITE" id="PS51186"/>
    </source>
</evidence>
<accession>A0A0D6EGI2</accession>
<feature type="domain" description="N-acetyltransferase" evidence="5">
    <location>
        <begin position="64"/>
        <end position="266"/>
    </location>
</feature>
<dbReference type="Pfam" id="PF00583">
    <property type="entry name" value="Acetyltransf_1"/>
    <property type="match status" value="1"/>
</dbReference>
<dbReference type="OrthoDB" id="249099at2759"/>
<name>A0A0D6EGI2_SPOSA</name>
<dbReference type="PANTHER" id="PTHR45896:SF1">
    <property type="entry name" value="N-ALPHA-ACETYLTRANSFERASE 30"/>
    <property type="match status" value="1"/>
</dbReference>
<dbReference type="SUPFAM" id="SSF55729">
    <property type="entry name" value="Acyl-CoA N-acyltransferases (Nat)"/>
    <property type="match status" value="1"/>
</dbReference>
<feature type="compositionally biased region" description="Low complexity" evidence="4">
    <location>
        <begin position="44"/>
        <end position="54"/>
    </location>
</feature>
<keyword evidence="7" id="KW-1185">Reference proteome</keyword>
<keyword evidence="2" id="KW-0012">Acyltransferase</keyword>
<feature type="region of interest" description="Disordered" evidence="4">
    <location>
        <begin position="21"/>
        <end position="58"/>
    </location>
</feature>
<dbReference type="AlphaFoldDB" id="A0A0D6EGI2"/>
<dbReference type="EMBL" id="CENE01000002">
    <property type="protein sequence ID" value="CEQ39026.1"/>
    <property type="molecule type" value="Genomic_DNA"/>
</dbReference>
<dbReference type="PROSITE" id="PS51186">
    <property type="entry name" value="GNAT"/>
    <property type="match status" value="1"/>
</dbReference>
<dbReference type="InterPro" id="IPR044542">
    <property type="entry name" value="NAA30-like"/>
</dbReference>
<evidence type="ECO:0000256" key="2">
    <source>
        <dbReference type="ARBA" id="ARBA00023315"/>
    </source>
</evidence>
<dbReference type="InterPro" id="IPR016181">
    <property type="entry name" value="Acyl_CoA_acyltransferase"/>
</dbReference>
<protein>
    <submittedName>
        <fullName evidence="6">SPOSA6832_00523-mRNA-1:cds</fullName>
    </submittedName>
</protein>
<gene>
    <name evidence="6" type="primary">SPOSA6832_00523</name>
</gene>
<dbReference type="GO" id="GO:0031417">
    <property type="term" value="C:NatC complex"/>
    <property type="evidence" value="ECO:0007669"/>
    <property type="project" value="TreeGrafter"/>
</dbReference>
<comment type="similarity">
    <text evidence="3">Belongs to the acetyltransferase family. MAK3 subfamily.</text>
</comment>
<evidence type="ECO:0000256" key="1">
    <source>
        <dbReference type="ARBA" id="ARBA00022679"/>
    </source>
</evidence>
<proteinExistence type="inferred from homology"/>
<dbReference type="InterPro" id="IPR000182">
    <property type="entry name" value="GNAT_dom"/>
</dbReference>